<dbReference type="InterPro" id="IPR029062">
    <property type="entry name" value="Class_I_gatase-like"/>
</dbReference>
<evidence type="ECO:0000256" key="2">
    <source>
        <dbReference type="ARBA" id="ARBA00023163"/>
    </source>
</evidence>
<dbReference type="Gene3D" id="1.10.10.60">
    <property type="entry name" value="Homeodomain-like"/>
    <property type="match status" value="2"/>
</dbReference>
<evidence type="ECO:0000259" key="3">
    <source>
        <dbReference type="PROSITE" id="PS01124"/>
    </source>
</evidence>
<dbReference type="Proteomes" id="UP000320811">
    <property type="component" value="Unassembled WGS sequence"/>
</dbReference>
<dbReference type="PANTHER" id="PTHR43130:SF3">
    <property type="entry name" value="HTH-TYPE TRANSCRIPTIONAL REGULATOR RV1931C"/>
    <property type="match status" value="1"/>
</dbReference>
<dbReference type="InterPro" id="IPR018060">
    <property type="entry name" value="HTH_AraC"/>
</dbReference>
<dbReference type="EMBL" id="VIWO01000005">
    <property type="protein sequence ID" value="TWF39824.1"/>
    <property type="molecule type" value="Genomic_DNA"/>
</dbReference>
<dbReference type="PANTHER" id="PTHR43130">
    <property type="entry name" value="ARAC-FAMILY TRANSCRIPTIONAL REGULATOR"/>
    <property type="match status" value="1"/>
</dbReference>
<dbReference type="OrthoDB" id="9803764at2"/>
<organism evidence="4 5">
    <name type="scientific">Chitinophaga polysaccharea</name>
    <dbReference type="NCBI Taxonomy" id="1293035"/>
    <lineage>
        <taxon>Bacteria</taxon>
        <taxon>Pseudomonadati</taxon>
        <taxon>Bacteroidota</taxon>
        <taxon>Chitinophagia</taxon>
        <taxon>Chitinophagales</taxon>
        <taxon>Chitinophagaceae</taxon>
        <taxon>Chitinophaga</taxon>
    </lineage>
</organism>
<gene>
    <name evidence="4" type="ORF">FHW36_105264</name>
</gene>
<dbReference type="InterPro" id="IPR052158">
    <property type="entry name" value="INH-QAR"/>
</dbReference>
<name>A0A561PNY4_9BACT</name>
<keyword evidence="1" id="KW-0805">Transcription regulation</keyword>
<dbReference type="SMART" id="SM00342">
    <property type="entry name" value="HTH_ARAC"/>
    <property type="match status" value="1"/>
</dbReference>
<dbReference type="InterPro" id="IPR002818">
    <property type="entry name" value="DJ-1/PfpI"/>
</dbReference>
<proteinExistence type="predicted"/>
<dbReference type="PROSITE" id="PS01124">
    <property type="entry name" value="HTH_ARAC_FAMILY_2"/>
    <property type="match status" value="1"/>
</dbReference>
<dbReference type="Pfam" id="PF12833">
    <property type="entry name" value="HTH_18"/>
    <property type="match status" value="1"/>
</dbReference>
<dbReference type="Pfam" id="PF01965">
    <property type="entry name" value="DJ-1_PfpI"/>
    <property type="match status" value="1"/>
</dbReference>
<reference evidence="4 5" key="1">
    <citation type="submission" date="2019-06" db="EMBL/GenBank/DDBJ databases">
        <title>Sorghum-associated microbial communities from plants grown in Nebraska, USA.</title>
        <authorList>
            <person name="Schachtman D."/>
        </authorList>
    </citation>
    <scope>NUCLEOTIDE SEQUENCE [LARGE SCALE GENOMIC DNA]</scope>
    <source>
        <strain evidence="4 5">1209</strain>
    </source>
</reference>
<dbReference type="AlphaFoldDB" id="A0A561PNY4"/>
<protein>
    <submittedName>
        <fullName evidence="4">AraC family transcriptional regulator with amidase-like domain</fullName>
    </submittedName>
</protein>
<sequence length="330" mass="37732">MIHVSVLVPLGHTSLVNIEGSHQIFSDVNNFLVAKQRAPLFKVQLVGLNRETSQRNRLFTIQPDILIGSVRKTDLIIIPAIHDAPAEAIARNQDFIPWIQQQHERGAAVASLCLGAFLLAATNLLDGKPCATHWMVARTFREMFPKVHLMDDRIITEEDQLYTSGGAYSYLNLLLYLVEKYAGRDIAILLAKAYAIDIDRQSQSPFIIFEGQKAHNDEPIRKIQEYIEASYQEKFTVDQLSDMSAIGRRTFERRFKKSTGNTVMEYIQRIKIEAAKRDFETSTKNVNEVIYDVGYIDTKAFRTVFKKVTGLTPLEYRNKYNRQITNTVNE</sequence>
<feature type="domain" description="HTH araC/xylS-type" evidence="3">
    <location>
        <begin position="221"/>
        <end position="319"/>
    </location>
</feature>
<evidence type="ECO:0000313" key="4">
    <source>
        <dbReference type="EMBL" id="TWF39824.1"/>
    </source>
</evidence>
<keyword evidence="5" id="KW-1185">Reference proteome</keyword>
<accession>A0A561PNY4</accession>
<dbReference type="InterPro" id="IPR009057">
    <property type="entry name" value="Homeodomain-like_sf"/>
</dbReference>
<evidence type="ECO:0000313" key="5">
    <source>
        <dbReference type="Proteomes" id="UP000320811"/>
    </source>
</evidence>
<dbReference type="SUPFAM" id="SSF52317">
    <property type="entry name" value="Class I glutamine amidotransferase-like"/>
    <property type="match status" value="1"/>
</dbReference>
<dbReference type="RefSeq" id="WP_145671005.1">
    <property type="nucleotide sequence ID" value="NZ_VIWO01000005.1"/>
</dbReference>
<evidence type="ECO:0000256" key="1">
    <source>
        <dbReference type="ARBA" id="ARBA00023015"/>
    </source>
</evidence>
<dbReference type="SUPFAM" id="SSF46689">
    <property type="entry name" value="Homeodomain-like"/>
    <property type="match status" value="2"/>
</dbReference>
<dbReference type="GO" id="GO:0043565">
    <property type="term" value="F:sequence-specific DNA binding"/>
    <property type="evidence" value="ECO:0007669"/>
    <property type="project" value="InterPro"/>
</dbReference>
<comment type="caution">
    <text evidence="4">The sequence shown here is derived from an EMBL/GenBank/DDBJ whole genome shotgun (WGS) entry which is preliminary data.</text>
</comment>
<dbReference type="GO" id="GO:0003700">
    <property type="term" value="F:DNA-binding transcription factor activity"/>
    <property type="evidence" value="ECO:0007669"/>
    <property type="project" value="InterPro"/>
</dbReference>
<keyword evidence="2" id="KW-0804">Transcription</keyword>
<dbReference type="Gene3D" id="3.40.50.880">
    <property type="match status" value="1"/>
</dbReference>